<feature type="compositionally biased region" description="Acidic residues" evidence="1">
    <location>
        <begin position="292"/>
        <end position="320"/>
    </location>
</feature>
<dbReference type="Gene3D" id="2.60.40.10">
    <property type="entry name" value="Immunoglobulins"/>
    <property type="match status" value="1"/>
</dbReference>
<feature type="compositionally biased region" description="Acidic residues" evidence="1">
    <location>
        <begin position="377"/>
        <end position="389"/>
    </location>
</feature>
<dbReference type="Proteomes" id="UP000230750">
    <property type="component" value="Unassembled WGS sequence"/>
</dbReference>
<evidence type="ECO:0000313" key="4">
    <source>
        <dbReference type="Proteomes" id="UP000230750"/>
    </source>
</evidence>
<feature type="region of interest" description="Disordered" evidence="1">
    <location>
        <begin position="144"/>
        <end position="471"/>
    </location>
</feature>
<feature type="compositionally biased region" description="Basic and acidic residues" evidence="1">
    <location>
        <begin position="282"/>
        <end position="291"/>
    </location>
</feature>
<sequence length="629" mass="70754">MLEPQVIIDGKPLELRCALTGHPPPEISWYRNNRPFPRRYLMIRGTGVERQPLDYPRPQLTMMGYTLVKQLILMDKILQVEESLWKVGYKRREEGYFFFLIISGGGKKSIRRPGYFKAPVIAPEDKPSVKKPTEDEDELVVPQEVDIQKSAPPNFPPPQYLSDDEGDMSDKSDKRDETGAGSSDEAEDETSMNILPQPNDEKDSERFPETDDDDEGDMSDKSDKRDETGAGSSDEAEDETSVNILPQPNDEKDSERFPETDDQVDYPFNQRRRSLDEDADEGEQKGDSSRESEDEESQEDEESREDEETREDEEKEEEPEPAFKSSFSITVHTSKPDDRDGEDDDDANDSDDSTGSHSTVKSGSTVRSKPSSQVISGEDDSEVDEEEVSKDDPGREPQPSYKTSFAIAIRPSEPKEEDDSYREDSQSEEGSDATPHSPGHSEGYPSYEVLLEDSSLPRLPEDFDDPRDRGKVEVTIETTKVTHISLASIMILDDADVDRDEGGAHSEPPNKEELLLALALDPVFLDPYTQPSTPSETSDDPDWPVIEEDEVVPDKVTTVHAAPNLLRALDPDADWSDDEDGKEKSKIPKRGKKRLEWRVAAIIASFEKVGRPELIITVIDIILMFIVFS</sequence>
<feature type="domain" description="Ig-like" evidence="2">
    <location>
        <begin position="1"/>
        <end position="33"/>
    </location>
</feature>
<evidence type="ECO:0000259" key="2">
    <source>
        <dbReference type="PROSITE" id="PS50835"/>
    </source>
</evidence>
<dbReference type="InterPro" id="IPR007110">
    <property type="entry name" value="Ig-like_dom"/>
</dbReference>
<dbReference type="SUPFAM" id="SSF48726">
    <property type="entry name" value="Immunoglobulin"/>
    <property type="match status" value="1"/>
</dbReference>
<dbReference type="InterPro" id="IPR013783">
    <property type="entry name" value="Ig-like_fold"/>
</dbReference>
<dbReference type="PROSITE" id="PS50835">
    <property type="entry name" value="IG_LIKE"/>
    <property type="match status" value="1"/>
</dbReference>
<keyword evidence="4" id="KW-1185">Reference proteome</keyword>
<gene>
    <name evidence="3" type="ORF">BSL78_02109</name>
</gene>
<feature type="compositionally biased region" description="Basic and acidic residues" evidence="1">
    <location>
        <begin position="249"/>
        <end position="259"/>
    </location>
</feature>
<protein>
    <recommendedName>
        <fullName evidence="2">Ig-like domain-containing protein</fullName>
    </recommendedName>
</protein>
<feature type="compositionally biased region" description="Basic and acidic residues" evidence="1">
    <location>
        <begin position="199"/>
        <end position="209"/>
    </location>
</feature>
<evidence type="ECO:0000256" key="1">
    <source>
        <dbReference type="SAM" id="MobiDB-lite"/>
    </source>
</evidence>
<accession>A0A2G8LL03</accession>
<comment type="caution">
    <text evidence="3">The sequence shown here is derived from an EMBL/GenBank/DDBJ whole genome shotgun (WGS) entry which is preliminary data.</text>
</comment>
<reference evidence="3 4" key="1">
    <citation type="journal article" date="2017" name="PLoS Biol.">
        <title>The sea cucumber genome provides insights into morphological evolution and visceral regeneration.</title>
        <authorList>
            <person name="Zhang X."/>
            <person name="Sun L."/>
            <person name="Yuan J."/>
            <person name="Sun Y."/>
            <person name="Gao Y."/>
            <person name="Zhang L."/>
            <person name="Li S."/>
            <person name="Dai H."/>
            <person name="Hamel J.F."/>
            <person name="Liu C."/>
            <person name="Yu Y."/>
            <person name="Liu S."/>
            <person name="Lin W."/>
            <person name="Guo K."/>
            <person name="Jin S."/>
            <person name="Xu P."/>
            <person name="Storey K.B."/>
            <person name="Huan P."/>
            <person name="Zhang T."/>
            <person name="Zhou Y."/>
            <person name="Zhang J."/>
            <person name="Lin C."/>
            <person name="Li X."/>
            <person name="Xing L."/>
            <person name="Huo D."/>
            <person name="Sun M."/>
            <person name="Wang L."/>
            <person name="Mercier A."/>
            <person name="Li F."/>
            <person name="Yang H."/>
            <person name="Xiang J."/>
        </authorList>
    </citation>
    <scope>NUCLEOTIDE SEQUENCE [LARGE SCALE GENOMIC DNA]</scope>
    <source>
        <strain evidence="3">Shaxun</strain>
        <tissue evidence="3">Muscle</tissue>
    </source>
</reference>
<proteinExistence type="predicted"/>
<feature type="compositionally biased region" description="Polar residues" evidence="1">
    <location>
        <begin position="353"/>
        <end position="375"/>
    </location>
</feature>
<dbReference type="InterPro" id="IPR036179">
    <property type="entry name" value="Ig-like_dom_sf"/>
</dbReference>
<dbReference type="EMBL" id="MRZV01000044">
    <property type="protein sequence ID" value="PIK60934.1"/>
    <property type="molecule type" value="Genomic_DNA"/>
</dbReference>
<evidence type="ECO:0000313" key="3">
    <source>
        <dbReference type="EMBL" id="PIK60934.1"/>
    </source>
</evidence>
<feature type="compositionally biased region" description="Basic and acidic residues" evidence="1">
    <location>
        <begin position="168"/>
        <end position="178"/>
    </location>
</feature>
<organism evidence="3 4">
    <name type="scientific">Stichopus japonicus</name>
    <name type="common">Sea cucumber</name>
    <dbReference type="NCBI Taxonomy" id="307972"/>
    <lineage>
        <taxon>Eukaryota</taxon>
        <taxon>Metazoa</taxon>
        <taxon>Echinodermata</taxon>
        <taxon>Eleutherozoa</taxon>
        <taxon>Echinozoa</taxon>
        <taxon>Holothuroidea</taxon>
        <taxon>Aspidochirotacea</taxon>
        <taxon>Aspidochirotida</taxon>
        <taxon>Stichopodidae</taxon>
        <taxon>Apostichopus</taxon>
    </lineage>
</organism>
<feature type="compositionally biased region" description="Acidic residues" evidence="1">
    <location>
        <begin position="415"/>
        <end position="431"/>
    </location>
</feature>
<dbReference type="STRING" id="307972.A0A2G8LL03"/>
<feature type="compositionally biased region" description="Acidic residues" evidence="1">
    <location>
        <begin position="339"/>
        <end position="352"/>
    </location>
</feature>
<feature type="compositionally biased region" description="Basic and acidic residues" evidence="1">
    <location>
        <begin position="218"/>
        <end position="228"/>
    </location>
</feature>
<dbReference type="AlphaFoldDB" id="A0A2G8LL03"/>
<name>A0A2G8LL03_STIJA</name>